<name>A0A091IBS2_CALAN</name>
<proteinExistence type="predicted"/>
<dbReference type="Proteomes" id="UP000054308">
    <property type="component" value="Unassembled WGS sequence"/>
</dbReference>
<dbReference type="Pfam" id="PF15379">
    <property type="entry name" value="DUF4606"/>
    <property type="match status" value="1"/>
</dbReference>
<dbReference type="AlphaFoldDB" id="A0A091IBS2"/>
<gene>
    <name evidence="1" type="ORF">N300_11324</name>
</gene>
<organism evidence="1 2">
    <name type="scientific">Calypte anna</name>
    <name type="common">Anna's hummingbird</name>
    <name type="synonym">Archilochus anna</name>
    <dbReference type="NCBI Taxonomy" id="9244"/>
    <lineage>
        <taxon>Eukaryota</taxon>
        <taxon>Metazoa</taxon>
        <taxon>Chordata</taxon>
        <taxon>Craniata</taxon>
        <taxon>Vertebrata</taxon>
        <taxon>Euteleostomi</taxon>
        <taxon>Archelosauria</taxon>
        <taxon>Archosauria</taxon>
        <taxon>Dinosauria</taxon>
        <taxon>Saurischia</taxon>
        <taxon>Theropoda</taxon>
        <taxon>Coelurosauria</taxon>
        <taxon>Aves</taxon>
        <taxon>Neognathae</taxon>
        <taxon>Neoaves</taxon>
        <taxon>Strisores</taxon>
        <taxon>Apodiformes</taxon>
        <taxon>Trochilidae</taxon>
        <taxon>Calypte</taxon>
    </lineage>
</organism>
<evidence type="ECO:0000313" key="2">
    <source>
        <dbReference type="Proteomes" id="UP000054308"/>
    </source>
</evidence>
<evidence type="ECO:0000313" key="1">
    <source>
        <dbReference type="EMBL" id="KFP05697.1"/>
    </source>
</evidence>
<accession>A0A091IBS2</accession>
<dbReference type="InterPro" id="IPR027932">
    <property type="entry name" value="DUF4606"/>
</dbReference>
<feature type="non-terminal residue" evidence="1">
    <location>
        <position position="1"/>
    </location>
</feature>
<dbReference type="EMBL" id="KL218474">
    <property type="protein sequence ID" value="KFP05697.1"/>
    <property type="molecule type" value="Genomic_DNA"/>
</dbReference>
<reference evidence="1 2" key="1">
    <citation type="submission" date="2014-04" db="EMBL/GenBank/DDBJ databases">
        <title>Genome evolution of avian class.</title>
        <authorList>
            <person name="Zhang G."/>
            <person name="Li C."/>
        </authorList>
    </citation>
    <scope>NUCLEOTIDE SEQUENCE [LARGE SCALE GENOMIC DNA]</scope>
    <source>
        <strain evidence="1">BGI_N300</strain>
    </source>
</reference>
<protein>
    <submittedName>
        <fullName evidence="1">Uncharacterized protein C8orf48</fullName>
    </submittedName>
</protein>
<keyword evidence="2" id="KW-1185">Reference proteome</keyword>
<sequence length="97" mass="11232">CTVPEQLMNRLHLINIRETLKQVAEAQIHDSSVCPDCQEKKAELAKISFLRRKKFLLKSALTQQKLEEQMYSRDVLTLLGEALRSLPKPSEDPRSLW</sequence>
<dbReference type="PANTHER" id="PTHR35256">
    <property type="entry name" value="CHROMOSOME 8 OPEN READING FRAME 48"/>
    <property type="match status" value="1"/>
</dbReference>
<dbReference type="PANTHER" id="PTHR35256:SF1">
    <property type="entry name" value="EXPRESSED SEQUENCE AI429214"/>
    <property type="match status" value="1"/>
</dbReference>
<feature type="non-terminal residue" evidence="1">
    <location>
        <position position="97"/>
    </location>
</feature>